<comment type="caution">
    <text evidence="1">The sequence shown here is derived from an EMBL/GenBank/DDBJ whole genome shotgun (WGS) entry which is preliminary data.</text>
</comment>
<sequence>MQTGRHEQIPAHEDGTSPDAIFLVITYIINEELYGEFYDCPVM</sequence>
<proteinExistence type="predicted"/>
<dbReference type="AlphaFoldDB" id="A0A721EKM7"/>
<accession>A0A721EKM7</accession>
<evidence type="ECO:0000313" key="1">
    <source>
        <dbReference type="EMBL" id="HAD8241005.1"/>
    </source>
</evidence>
<name>A0A721EKM7_SALER</name>
<dbReference type="EMBL" id="DAAPYI010000018">
    <property type="protein sequence ID" value="HAD8241005.1"/>
    <property type="molecule type" value="Genomic_DNA"/>
</dbReference>
<organism evidence="1">
    <name type="scientific">Salmonella enterica</name>
    <name type="common">Salmonella choleraesuis</name>
    <dbReference type="NCBI Taxonomy" id="28901"/>
    <lineage>
        <taxon>Bacteria</taxon>
        <taxon>Pseudomonadati</taxon>
        <taxon>Pseudomonadota</taxon>
        <taxon>Gammaproteobacteria</taxon>
        <taxon>Enterobacterales</taxon>
        <taxon>Enterobacteriaceae</taxon>
        <taxon>Salmonella</taxon>
    </lineage>
</organism>
<protein>
    <submittedName>
        <fullName evidence="1">UmuD domain protein</fullName>
    </submittedName>
</protein>
<reference evidence="1" key="2">
    <citation type="submission" date="2019-01" db="EMBL/GenBank/DDBJ databases">
        <authorList>
            <consortium name="NCBI Pathogen Detection Project"/>
        </authorList>
    </citation>
    <scope>NUCLEOTIDE SEQUENCE</scope>
    <source>
        <strain evidence="1">NJ08.181</strain>
    </source>
</reference>
<reference evidence="1" key="1">
    <citation type="journal article" date="2018" name="Genome Biol.">
        <title>SKESA: strategic k-mer extension for scrupulous assemblies.</title>
        <authorList>
            <person name="Souvorov A."/>
            <person name="Agarwala R."/>
            <person name="Lipman D.J."/>
        </authorList>
    </citation>
    <scope>NUCLEOTIDE SEQUENCE</scope>
    <source>
        <strain evidence="1">NJ08.181</strain>
    </source>
</reference>
<gene>
    <name evidence="1" type="ORF">G1188_17485</name>
</gene>